<dbReference type="VEuPathDB" id="FungiDB:NCU08711"/>
<dbReference type="Proteomes" id="UP000001805">
    <property type="component" value="Chromosome 6, Linkage Group II"/>
</dbReference>
<name>F5HE60_NEUCR</name>
<sequence>MATSLLHPTHVFREVATIFAISDEVLKRKKGKYCICISVVRDSDVPAKCLPRWKSGKYSPGTPNVRLPLPDPNMANTPLPEICRVTDHYYLSSCSQSLHSSVCPVQPPTGVYVGSDVGKRLKSYNEPLTDGMSYYMYSVTEVPSETST</sequence>
<dbReference type="GeneID" id="3879726"/>
<dbReference type="InParanoid" id="F5HE60"/>
<dbReference type="KEGG" id="ncr:NCU08711"/>
<keyword evidence="2" id="KW-1185">Reference proteome</keyword>
<proteinExistence type="predicted"/>
<dbReference type="HOGENOM" id="CLU_1759307_0_0_1"/>
<dbReference type="PaxDb" id="5141-EFNCRP00000008615"/>
<protein>
    <submittedName>
        <fullName evidence="1">Uncharacterized protein</fullName>
    </submittedName>
</protein>
<dbReference type="RefSeq" id="XP_963572.2">
    <property type="nucleotide sequence ID" value="XM_958479.2"/>
</dbReference>
<dbReference type="EMBL" id="CM002237">
    <property type="protein sequence ID" value="EAA34336.2"/>
    <property type="molecule type" value="Genomic_DNA"/>
</dbReference>
<reference evidence="1 2" key="1">
    <citation type="journal article" date="2003" name="Nature">
        <title>The genome sequence of the filamentous fungus Neurospora crassa.</title>
        <authorList>
            <person name="Galagan J.E."/>
            <person name="Calvo S.E."/>
            <person name="Borkovich K.A."/>
            <person name="Selker E.U."/>
            <person name="Read N.D."/>
            <person name="Jaffe D."/>
            <person name="FitzHugh W."/>
            <person name="Ma L.J."/>
            <person name="Smirnov S."/>
            <person name="Purcell S."/>
            <person name="Rehman B."/>
            <person name="Elkins T."/>
            <person name="Engels R."/>
            <person name="Wang S."/>
            <person name="Nielsen C.B."/>
            <person name="Butler J."/>
            <person name="Endrizzi M."/>
            <person name="Qui D."/>
            <person name="Ianakiev P."/>
            <person name="Bell-Pedersen D."/>
            <person name="Nelson M.A."/>
            <person name="Werner-Washburne M."/>
            <person name="Selitrennikoff C.P."/>
            <person name="Kinsey J.A."/>
            <person name="Braun E.L."/>
            <person name="Zelter A."/>
            <person name="Schulte U."/>
            <person name="Kothe G.O."/>
            <person name="Jedd G."/>
            <person name="Mewes W."/>
            <person name="Staben C."/>
            <person name="Marcotte E."/>
            <person name="Greenberg D."/>
            <person name="Roy A."/>
            <person name="Foley K."/>
            <person name="Naylor J."/>
            <person name="Stange-Thomann N."/>
            <person name="Barrett R."/>
            <person name="Gnerre S."/>
            <person name="Kamal M."/>
            <person name="Kamvysselis M."/>
            <person name="Mauceli E."/>
            <person name="Bielke C."/>
            <person name="Rudd S."/>
            <person name="Frishman D."/>
            <person name="Krystofova S."/>
            <person name="Rasmussen C."/>
            <person name="Metzenberg R.L."/>
            <person name="Perkins D.D."/>
            <person name="Kroken S."/>
            <person name="Cogoni C."/>
            <person name="Macino G."/>
            <person name="Catcheside D."/>
            <person name="Li W."/>
            <person name="Pratt R.J."/>
            <person name="Osmani S.A."/>
            <person name="DeSouza C.P."/>
            <person name="Glass L."/>
            <person name="Orbach M.J."/>
            <person name="Berglund J.A."/>
            <person name="Voelker R."/>
            <person name="Yarden O."/>
            <person name="Plamann M."/>
            <person name="Seiler S."/>
            <person name="Dunlap J."/>
            <person name="Radford A."/>
            <person name="Aramayo R."/>
            <person name="Natvig D.O."/>
            <person name="Alex L.A."/>
            <person name="Mannhaupt G."/>
            <person name="Ebbole D.J."/>
            <person name="Freitag M."/>
            <person name="Paulsen I."/>
            <person name="Sachs M.S."/>
            <person name="Lander E.S."/>
            <person name="Nusbaum C."/>
            <person name="Birren B."/>
        </authorList>
    </citation>
    <scope>NUCLEOTIDE SEQUENCE [LARGE SCALE GENOMIC DNA]</scope>
    <source>
        <strain evidence="2">ATCC 24698 / 74-OR23-1A / CBS 708.71 / DSM 1257 / FGSC 987</strain>
    </source>
</reference>
<evidence type="ECO:0000313" key="1">
    <source>
        <dbReference type="EMBL" id="EAA34336.2"/>
    </source>
</evidence>
<evidence type="ECO:0000313" key="2">
    <source>
        <dbReference type="Proteomes" id="UP000001805"/>
    </source>
</evidence>
<gene>
    <name evidence="1" type="ORF">NCU08711</name>
</gene>
<dbReference type="AlphaFoldDB" id="F5HE60"/>
<organism evidence="1 2">
    <name type="scientific">Neurospora crassa (strain ATCC 24698 / 74-OR23-1A / CBS 708.71 / DSM 1257 / FGSC 987)</name>
    <dbReference type="NCBI Taxonomy" id="367110"/>
    <lineage>
        <taxon>Eukaryota</taxon>
        <taxon>Fungi</taxon>
        <taxon>Dikarya</taxon>
        <taxon>Ascomycota</taxon>
        <taxon>Pezizomycotina</taxon>
        <taxon>Sordariomycetes</taxon>
        <taxon>Sordariomycetidae</taxon>
        <taxon>Sordariales</taxon>
        <taxon>Sordariaceae</taxon>
        <taxon>Neurospora</taxon>
    </lineage>
</organism>
<accession>F5HE60</accession>